<sequence length="97" mass="10508">VHSLFAISAAEESPALILLLRRACFLSRHLSEMHFSRVLLARRTVLQRSRSPLSAAAKGGKTDCGATHHRHWVGCQSAHGGGPYSPNAGAIYISIYL</sequence>
<dbReference type="Proteomes" id="UP001154282">
    <property type="component" value="Unassembled WGS sequence"/>
</dbReference>
<reference evidence="1" key="1">
    <citation type="submission" date="2022-08" db="EMBL/GenBank/DDBJ databases">
        <authorList>
            <person name="Gutierrez-Valencia J."/>
        </authorList>
    </citation>
    <scope>NUCLEOTIDE SEQUENCE</scope>
</reference>
<name>A0AAV0ISH4_9ROSI</name>
<feature type="non-terminal residue" evidence="1">
    <location>
        <position position="1"/>
    </location>
</feature>
<dbReference type="EMBL" id="CAMGYJ010000004">
    <property type="protein sequence ID" value="CAI0400392.1"/>
    <property type="molecule type" value="Genomic_DNA"/>
</dbReference>
<accession>A0AAV0ISH4</accession>
<evidence type="ECO:0000313" key="1">
    <source>
        <dbReference type="EMBL" id="CAI0400392.1"/>
    </source>
</evidence>
<protein>
    <submittedName>
        <fullName evidence="1">Uncharacterized protein</fullName>
    </submittedName>
</protein>
<evidence type="ECO:0000313" key="2">
    <source>
        <dbReference type="Proteomes" id="UP001154282"/>
    </source>
</evidence>
<organism evidence="1 2">
    <name type="scientific">Linum tenue</name>
    <dbReference type="NCBI Taxonomy" id="586396"/>
    <lineage>
        <taxon>Eukaryota</taxon>
        <taxon>Viridiplantae</taxon>
        <taxon>Streptophyta</taxon>
        <taxon>Embryophyta</taxon>
        <taxon>Tracheophyta</taxon>
        <taxon>Spermatophyta</taxon>
        <taxon>Magnoliopsida</taxon>
        <taxon>eudicotyledons</taxon>
        <taxon>Gunneridae</taxon>
        <taxon>Pentapetalae</taxon>
        <taxon>rosids</taxon>
        <taxon>fabids</taxon>
        <taxon>Malpighiales</taxon>
        <taxon>Linaceae</taxon>
        <taxon>Linum</taxon>
    </lineage>
</organism>
<gene>
    <name evidence="1" type="ORF">LITE_LOCUS10733</name>
</gene>
<dbReference type="AlphaFoldDB" id="A0AAV0ISH4"/>
<feature type="non-terminal residue" evidence="1">
    <location>
        <position position="97"/>
    </location>
</feature>
<proteinExistence type="predicted"/>
<comment type="caution">
    <text evidence="1">The sequence shown here is derived from an EMBL/GenBank/DDBJ whole genome shotgun (WGS) entry which is preliminary data.</text>
</comment>
<keyword evidence="2" id="KW-1185">Reference proteome</keyword>